<evidence type="ECO:0000256" key="1">
    <source>
        <dbReference type="ARBA" id="ARBA00022723"/>
    </source>
</evidence>
<dbReference type="Pfam" id="PF04082">
    <property type="entry name" value="Fungal_trans"/>
    <property type="match status" value="1"/>
</dbReference>
<dbReference type="CDD" id="cd00067">
    <property type="entry name" value="GAL4"/>
    <property type="match status" value="1"/>
</dbReference>
<dbReference type="OrthoDB" id="3034343at2759"/>
<evidence type="ECO:0000313" key="9">
    <source>
        <dbReference type="Proteomes" id="UP001149163"/>
    </source>
</evidence>
<keyword evidence="9" id="KW-1185">Reference proteome</keyword>
<protein>
    <submittedName>
        <fullName evidence="8">Transcriptional regulator family: Fungal Specific TF</fullName>
    </submittedName>
</protein>
<evidence type="ECO:0000256" key="5">
    <source>
        <dbReference type="ARBA" id="ARBA00023242"/>
    </source>
</evidence>
<dbReference type="CDD" id="cd12148">
    <property type="entry name" value="fungal_TF_MHR"/>
    <property type="match status" value="1"/>
</dbReference>
<reference evidence="8" key="1">
    <citation type="submission" date="2022-11" db="EMBL/GenBank/DDBJ databases">
        <authorList>
            <person name="Petersen C."/>
        </authorList>
    </citation>
    <scope>NUCLEOTIDE SEQUENCE</scope>
    <source>
        <strain evidence="8">IBT 26290</strain>
    </source>
</reference>
<dbReference type="InterPro" id="IPR036864">
    <property type="entry name" value="Zn2-C6_fun-type_DNA-bd_sf"/>
</dbReference>
<keyword evidence="4" id="KW-0804">Transcription</keyword>
<dbReference type="GO" id="GO:0005634">
    <property type="term" value="C:nucleus"/>
    <property type="evidence" value="ECO:0007669"/>
    <property type="project" value="TreeGrafter"/>
</dbReference>
<sequence length="682" mass="76605">MSSKARKFMSKRNRACDSCRAKKSACRIDSAPPCYLCTLHRKECTFLQPTNRPQKLLQKPSESRETFEFSSSSAGGRAGVPLDNDSMSFDSLMPVDNSMILPQLPGTSSNLEYFFGDCGPALGIFGDDPRPTGFTPNSLVYSSPGVVSPLLEAEKAQESRSGKGSDVHLETASMVPLYLGNSGDMDPFLLQHYRYDSAGKFHFKSLDIQSVDAGDKPTHFLLSPPSMFENSREEKGCDISPPQAKRGGLEAIVPEEIGQRLIALFQRIIVPDYPIFSLSNPLDTSKSPPHLLAIVYLLAQPFTNFDEKLCIELAYEKPSVKTLLKLINDVISYEIYMPTISTIQTLFLLLIRPSANPIVQDSSFKWTQLSTLIACSHSLGLHLDPTTWRISPWEITQRRRLSYCIYMVDKWMALTLGRPPLLNSETWSLNALDGDDRFDSGLGCEEWTPFMKRVELESSLDSVLQLYSHKATHTTSSDYEGTLDANKKLIDRITTWRDTVLISFTGQLPSMGQATRTAIGRVAEMHYHYIHLSIIRATLRPFFRASADEMRSPEYLASRSQVHSQAKTCISTVAGFIRTLGSNDRENFWPMWSATVFSSVNYQILLMAIGSIDQAEAACYWSYLQRIRRDMRLQSDALPHLRLGLLRIDSIFWKGIDTVFSLDEHVYQAYLETTEGVVSNAS</sequence>
<dbReference type="PROSITE" id="PS50048">
    <property type="entry name" value="ZN2_CY6_FUNGAL_2"/>
    <property type="match status" value="1"/>
</dbReference>
<keyword evidence="2" id="KW-0805">Transcription regulation</keyword>
<feature type="region of interest" description="Disordered" evidence="6">
    <location>
        <begin position="55"/>
        <end position="81"/>
    </location>
</feature>
<organism evidence="8 9">
    <name type="scientific">Penicillium canariense</name>
    <dbReference type="NCBI Taxonomy" id="189055"/>
    <lineage>
        <taxon>Eukaryota</taxon>
        <taxon>Fungi</taxon>
        <taxon>Dikarya</taxon>
        <taxon>Ascomycota</taxon>
        <taxon>Pezizomycotina</taxon>
        <taxon>Eurotiomycetes</taxon>
        <taxon>Eurotiomycetidae</taxon>
        <taxon>Eurotiales</taxon>
        <taxon>Aspergillaceae</taxon>
        <taxon>Penicillium</taxon>
    </lineage>
</organism>
<evidence type="ECO:0000313" key="8">
    <source>
        <dbReference type="EMBL" id="KAJ5160724.1"/>
    </source>
</evidence>
<keyword evidence="5" id="KW-0539">Nucleus</keyword>
<evidence type="ECO:0000256" key="6">
    <source>
        <dbReference type="SAM" id="MobiDB-lite"/>
    </source>
</evidence>
<evidence type="ECO:0000256" key="2">
    <source>
        <dbReference type="ARBA" id="ARBA00023015"/>
    </source>
</evidence>
<dbReference type="SMART" id="SM00066">
    <property type="entry name" value="GAL4"/>
    <property type="match status" value="1"/>
</dbReference>
<dbReference type="Gene3D" id="4.10.240.10">
    <property type="entry name" value="Zn(2)-C6 fungal-type DNA-binding domain"/>
    <property type="match status" value="1"/>
</dbReference>
<dbReference type="GO" id="GO:0008270">
    <property type="term" value="F:zinc ion binding"/>
    <property type="evidence" value="ECO:0007669"/>
    <property type="project" value="InterPro"/>
</dbReference>
<dbReference type="PANTHER" id="PTHR31668:SF4">
    <property type="entry name" value="TRANSCRIPTIONAL ACTIVATOR PROTEIN DAL81"/>
    <property type="match status" value="1"/>
</dbReference>
<dbReference type="SUPFAM" id="SSF57701">
    <property type="entry name" value="Zn2/Cys6 DNA-binding domain"/>
    <property type="match status" value="1"/>
</dbReference>
<evidence type="ECO:0000259" key="7">
    <source>
        <dbReference type="PROSITE" id="PS50048"/>
    </source>
</evidence>
<dbReference type="PANTHER" id="PTHR31668">
    <property type="entry name" value="GLUCOSE TRANSPORT TRANSCRIPTION REGULATOR RGT1-RELATED-RELATED"/>
    <property type="match status" value="1"/>
</dbReference>
<dbReference type="InterPro" id="IPR050797">
    <property type="entry name" value="Carb_Metab_Trans_Reg"/>
</dbReference>
<dbReference type="AlphaFoldDB" id="A0A9W9HXC2"/>
<evidence type="ECO:0000256" key="4">
    <source>
        <dbReference type="ARBA" id="ARBA00023163"/>
    </source>
</evidence>
<name>A0A9W9HXC2_9EURO</name>
<dbReference type="Proteomes" id="UP001149163">
    <property type="component" value="Unassembled WGS sequence"/>
</dbReference>
<dbReference type="GO" id="GO:0000981">
    <property type="term" value="F:DNA-binding transcription factor activity, RNA polymerase II-specific"/>
    <property type="evidence" value="ECO:0007669"/>
    <property type="project" value="InterPro"/>
</dbReference>
<dbReference type="GO" id="GO:0006351">
    <property type="term" value="P:DNA-templated transcription"/>
    <property type="evidence" value="ECO:0007669"/>
    <property type="project" value="InterPro"/>
</dbReference>
<comment type="caution">
    <text evidence="8">The sequence shown here is derived from an EMBL/GenBank/DDBJ whole genome shotgun (WGS) entry which is preliminary data.</text>
</comment>
<keyword evidence="1" id="KW-0479">Metal-binding</keyword>
<keyword evidence="3" id="KW-0238">DNA-binding</keyword>
<gene>
    <name evidence="8" type="ORF">N7482_007728</name>
</gene>
<feature type="domain" description="Zn(2)-C6 fungal-type" evidence="7">
    <location>
        <begin position="15"/>
        <end position="46"/>
    </location>
</feature>
<dbReference type="SMART" id="SM00906">
    <property type="entry name" value="Fungal_trans"/>
    <property type="match status" value="1"/>
</dbReference>
<dbReference type="InterPro" id="IPR001138">
    <property type="entry name" value="Zn2Cys6_DnaBD"/>
</dbReference>
<dbReference type="PROSITE" id="PS00463">
    <property type="entry name" value="ZN2_CY6_FUNGAL_1"/>
    <property type="match status" value="1"/>
</dbReference>
<reference evidence="8" key="2">
    <citation type="journal article" date="2023" name="IMA Fungus">
        <title>Comparative genomic study of the Penicillium genus elucidates a diverse pangenome and 15 lateral gene transfer events.</title>
        <authorList>
            <person name="Petersen C."/>
            <person name="Sorensen T."/>
            <person name="Nielsen M.R."/>
            <person name="Sondergaard T.E."/>
            <person name="Sorensen J.L."/>
            <person name="Fitzpatrick D.A."/>
            <person name="Frisvad J.C."/>
            <person name="Nielsen K.L."/>
        </authorList>
    </citation>
    <scope>NUCLEOTIDE SEQUENCE</scope>
    <source>
        <strain evidence="8">IBT 26290</strain>
    </source>
</reference>
<dbReference type="GeneID" id="81429028"/>
<dbReference type="EMBL" id="JAPQKN010000004">
    <property type="protein sequence ID" value="KAJ5160724.1"/>
    <property type="molecule type" value="Genomic_DNA"/>
</dbReference>
<dbReference type="RefSeq" id="XP_056542281.1">
    <property type="nucleotide sequence ID" value="XM_056689852.1"/>
</dbReference>
<dbReference type="GO" id="GO:0001080">
    <property type="term" value="P:nitrogen catabolite activation of transcription from RNA polymerase II promoter"/>
    <property type="evidence" value="ECO:0007669"/>
    <property type="project" value="TreeGrafter"/>
</dbReference>
<proteinExistence type="predicted"/>
<dbReference type="GO" id="GO:0003677">
    <property type="term" value="F:DNA binding"/>
    <property type="evidence" value="ECO:0007669"/>
    <property type="project" value="UniProtKB-KW"/>
</dbReference>
<accession>A0A9W9HXC2</accession>
<dbReference type="InterPro" id="IPR007219">
    <property type="entry name" value="XnlR_reg_dom"/>
</dbReference>
<evidence type="ECO:0000256" key="3">
    <source>
        <dbReference type="ARBA" id="ARBA00023125"/>
    </source>
</evidence>